<dbReference type="AlphaFoldDB" id="A0A1G6M422"/>
<feature type="transmembrane region" description="Helical" evidence="1">
    <location>
        <begin position="415"/>
        <end position="435"/>
    </location>
</feature>
<accession>A0A1G6M422</accession>
<keyword evidence="1" id="KW-0812">Transmembrane</keyword>
<feature type="transmembrane region" description="Helical" evidence="1">
    <location>
        <begin position="131"/>
        <end position="158"/>
    </location>
</feature>
<feature type="transmembrane region" description="Helical" evidence="1">
    <location>
        <begin position="170"/>
        <end position="188"/>
    </location>
</feature>
<evidence type="ECO:0000256" key="1">
    <source>
        <dbReference type="SAM" id="Phobius"/>
    </source>
</evidence>
<feature type="transmembrane region" description="Helical" evidence="1">
    <location>
        <begin position="32"/>
        <end position="55"/>
    </location>
</feature>
<feature type="transmembrane region" description="Helical" evidence="1">
    <location>
        <begin position="327"/>
        <end position="343"/>
    </location>
</feature>
<feature type="transmembrane region" description="Helical" evidence="1">
    <location>
        <begin position="383"/>
        <end position="409"/>
    </location>
</feature>
<feature type="transmembrane region" description="Helical" evidence="1">
    <location>
        <begin position="349"/>
        <end position="371"/>
    </location>
</feature>
<keyword evidence="1" id="KW-1133">Transmembrane helix</keyword>
<reference evidence="3" key="1">
    <citation type="submission" date="2016-09" db="EMBL/GenBank/DDBJ databases">
        <authorList>
            <person name="Varghese N."/>
            <person name="Submissions S."/>
        </authorList>
    </citation>
    <scope>NUCLEOTIDE SEQUENCE [LARGE SCALE GENOMIC DNA]</scope>
    <source>
        <strain evidence="3">S5</strain>
    </source>
</reference>
<sequence length="450" mass="52804">MRGYSGLLRNFYREKMVLIEDKTASVLPELKGLVQFILPFYFLLQIPGFFIPLIIDLSRITYIQYVLGHYLVESLLLCLAIHLFISLQILNFRYENKCTSFFGRKLMIPYILLRNYNTSVSWVYAQALSFSIFHVLYFFIILPFSIMSMFVSVHHVVINDLQKKKMIKKIYSFLLIGIIMIVGTIILYKEQAVFDHVIGSLGDSRGSALSMTFLFFIWNYFVSKQNMVNVLIYNPFTTQTNSRLFNIPWIQYGFNISVLFFTNMFEKLNDIQGPLFILSFLVVCLLQKRKHIQLLTIESFGNFLFYLKQIRPEKGVTLLKKVEKNNYMLLLPIFLYTNIWFIINQEFTFILLTGILFVLDVELDNFLILVFRKVLDTNELKNLFLVTIKGLSTVILIAFIPINLVLFYINEISPRNIVGGMLIPLSTLLICTWMIKHYWSQGFFNDLYKT</sequence>
<evidence type="ECO:0000313" key="3">
    <source>
        <dbReference type="Proteomes" id="UP000242949"/>
    </source>
</evidence>
<dbReference type="OrthoDB" id="2991764at2"/>
<feature type="transmembrane region" description="Helical" evidence="1">
    <location>
        <begin position="244"/>
        <end position="265"/>
    </location>
</feature>
<dbReference type="RefSeq" id="WP_090796734.1">
    <property type="nucleotide sequence ID" value="NZ_FMYI01000010.1"/>
</dbReference>
<name>A0A1G6M422_9BACI</name>
<feature type="transmembrane region" description="Helical" evidence="1">
    <location>
        <begin position="271"/>
        <end position="287"/>
    </location>
</feature>
<dbReference type="Proteomes" id="UP000242949">
    <property type="component" value="Unassembled WGS sequence"/>
</dbReference>
<feature type="transmembrane region" description="Helical" evidence="1">
    <location>
        <begin position="208"/>
        <end position="223"/>
    </location>
</feature>
<feature type="transmembrane region" description="Helical" evidence="1">
    <location>
        <begin position="67"/>
        <end position="85"/>
    </location>
</feature>
<protein>
    <submittedName>
        <fullName evidence="2">Uncharacterized protein</fullName>
    </submittedName>
</protein>
<feature type="transmembrane region" description="Helical" evidence="1">
    <location>
        <begin position="106"/>
        <end position="125"/>
    </location>
</feature>
<proteinExistence type="predicted"/>
<evidence type="ECO:0000313" key="2">
    <source>
        <dbReference type="EMBL" id="SDC50249.1"/>
    </source>
</evidence>
<dbReference type="EMBL" id="FMYI01000010">
    <property type="protein sequence ID" value="SDC50249.1"/>
    <property type="molecule type" value="Genomic_DNA"/>
</dbReference>
<gene>
    <name evidence="2" type="ORF">SAMN05421734_11025</name>
</gene>
<keyword evidence="1" id="KW-0472">Membrane</keyword>
<keyword evidence="3" id="KW-1185">Reference proteome</keyword>
<dbReference type="STRING" id="1612202.SAMN05421734_11025"/>
<organism evidence="2 3">
    <name type="scientific">Pelagirhabdus alkalitolerans</name>
    <dbReference type="NCBI Taxonomy" id="1612202"/>
    <lineage>
        <taxon>Bacteria</taxon>
        <taxon>Bacillati</taxon>
        <taxon>Bacillota</taxon>
        <taxon>Bacilli</taxon>
        <taxon>Bacillales</taxon>
        <taxon>Bacillaceae</taxon>
        <taxon>Pelagirhabdus</taxon>
    </lineage>
</organism>